<gene>
    <name evidence="3" type="ORF">KCTCHS21_04280</name>
</gene>
<dbReference type="AlphaFoldDB" id="A0A3T1CZ32"/>
<dbReference type="Gene3D" id="2.120.10.30">
    <property type="entry name" value="TolB, C-terminal domain"/>
    <property type="match status" value="1"/>
</dbReference>
<evidence type="ECO:0000259" key="2">
    <source>
        <dbReference type="Pfam" id="PF16472"/>
    </source>
</evidence>
<sequence length="318" mass="35027">MKKTIFALGITLALLIGSIPATAATKASNVFFWLGDYQDKNWAGVNASTLDGKTNASKRLFKGDARFLTVAGDWVYFLQQDPDSEVIAGNIIRMKKDGTGSKEVTTGNKVSRFSINGQTLYYASYDDDYNTQLCSMKLDGTGSKILLKKLSFWSYEIANGLVYYVDTEDNSRLYQMKLNGTGKTAISKGSVDPYEGYKIYGDTLFYSESDANGFNGSSNLTDLNGKNKVTLPSKASIRPVSYQNQWFYYEEATYGKNGNITALVLVKIKRDGTQKKVIAKLGAPDQFLGLQGTSFVYKAPEGKLYTVTTEGKITRAAK</sequence>
<dbReference type="PANTHER" id="PTHR32256">
    <property type="match status" value="1"/>
</dbReference>
<dbReference type="Proteomes" id="UP000289856">
    <property type="component" value="Chromosome"/>
</dbReference>
<proteinExistence type="predicted"/>
<protein>
    <recommendedName>
        <fullName evidence="2">Prolow-density lipoprotein receptor-related protein 1-like beta-propeller domain-containing protein</fullName>
    </recommendedName>
</protein>
<name>A0A3T1CZ32_9BACL</name>
<evidence type="ECO:0000313" key="3">
    <source>
        <dbReference type="EMBL" id="BBI31029.1"/>
    </source>
</evidence>
<feature type="domain" description="Prolow-density lipoprotein receptor-related protein 1-like beta-propeller" evidence="2">
    <location>
        <begin position="54"/>
        <end position="280"/>
    </location>
</feature>
<evidence type="ECO:0000256" key="1">
    <source>
        <dbReference type="SAM" id="SignalP"/>
    </source>
</evidence>
<dbReference type="OrthoDB" id="2571553at2"/>
<keyword evidence="1" id="KW-0732">Signal</keyword>
<organism evidence="3 4">
    <name type="scientific">Cohnella abietis</name>
    <dbReference type="NCBI Taxonomy" id="2507935"/>
    <lineage>
        <taxon>Bacteria</taxon>
        <taxon>Bacillati</taxon>
        <taxon>Bacillota</taxon>
        <taxon>Bacilli</taxon>
        <taxon>Bacillales</taxon>
        <taxon>Paenibacillaceae</taxon>
        <taxon>Cohnella</taxon>
    </lineage>
</organism>
<dbReference type="InterPro" id="IPR032485">
    <property type="entry name" value="LRP1-like_beta_prop"/>
</dbReference>
<feature type="signal peptide" evidence="1">
    <location>
        <begin position="1"/>
        <end position="23"/>
    </location>
</feature>
<accession>A0A3T1CZ32</accession>
<dbReference type="RefSeq" id="WP_130604912.1">
    <property type="nucleotide sequence ID" value="NZ_AP019400.1"/>
</dbReference>
<dbReference type="KEGG" id="cohn:KCTCHS21_04280"/>
<keyword evidence="4" id="KW-1185">Reference proteome</keyword>
<evidence type="ECO:0000313" key="4">
    <source>
        <dbReference type="Proteomes" id="UP000289856"/>
    </source>
</evidence>
<dbReference type="SUPFAM" id="SSF69304">
    <property type="entry name" value="Tricorn protease N-terminal domain"/>
    <property type="match status" value="1"/>
</dbReference>
<dbReference type="EMBL" id="AP019400">
    <property type="protein sequence ID" value="BBI31029.1"/>
    <property type="molecule type" value="Genomic_DNA"/>
</dbReference>
<dbReference type="Pfam" id="PF16472">
    <property type="entry name" value="DUF5050"/>
    <property type="match status" value="1"/>
</dbReference>
<dbReference type="InterPro" id="IPR011042">
    <property type="entry name" value="6-blade_b-propeller_TolB-like"/>
</dbReference>
<dbReference type="PANTHER" id="PTHR32256:SF17">
    <property type="entry name" value="EGF-LIKE DOMAIN-CONTAINING PROTEIN"/>
    <property type="match status" value="1"/>
</dbReference>
<feature type="chain" id="PRO_5018994401" description="Prolow-density lipoprotein receptor-related protein 1-like beta-propeller domain-containing protein" evidence="1">
    <location>
        <begin position="24"/>
        <end position="318"/>
    </location>
</feature>
<reference evidence="3 4" key="1">
    <citation type="submission" date="2019-01" db="EMBL/GenBank/DDBJ databases">
        <title>Complete genome sequence of Cohnella hallensis HS21 isolated from Korean fir (Abies koreana) rhizospheric soil.</title>
        <authorList>
            <person name="Jiang L."/>
            <person name="Kang S.W."/>
            <person name="Kim S."/>
            <person name="Jung J."/>
            <person name="Kim C.Y."/>
            <person name="Kim D.H."/>
            <person name="Kim S.W."/>
            <person name="Lee J."/>
        </authorList>
    </citation>
    <scope>NUCLEOTIDE SEQUENCE [LARGE SCALE GENOMIC DNA]</scope>
    <source>
        <strain evidence="3 4">HS21</strain>
    </source>
</reference>
<dbReference type="InterPro" id="IPR053369">
    <property type="entry name" value="SrfA-induced_signal"/>
</dbReference>